<comment type="caution">
    <text evidence="2">The sequence shown here is derived from an EMBL/GenBank/DDBJ whole genome shotgun (WGS) entry which is preliminary data.</text>
</comment>
<reference evidence="2 3" key="1">
    <citation type="submission" date="2019-03" db="EMBL/GenBank/DDBJ databases">
        <title>Single cell metagenomics reveals metabolic interactions within the superorganism composed of flagellate Streblomastix strix and complex community of Bacteroidetes bacteria on its surface.</title>
        <authorList>
            <person name="Treitli S.C."/>
            <person name="Kolisko M."/>
            <person name="Husnik F."/>
            <person name="Keeling P."/>
            <person name="Hampl V."/>
        </authorList>
    </citation>
    <scope>NUCLEOTIDE SEQUENCE [LARGE SCALE GENOMIC DNA]</scope>
    <source>
        <strain evidence="2">ST1C</strain>
    </source>
</reference>
<dbReference type="Proteomes" id="UP000324800">
    <property type="component" value="Unassembled WGS sequence"/>
</dbReference>
<sequence length="264" mass="30708">MDFGSIWQHQVHSTVRNEVITYYTYSHNPPAMNQTPKNYPQIIRSIDDIQTFEDNILDIIASDQSLIYLESCTLKESLYSFILITQRLQLGTKLRKEIVYFNNHGITRDIEQDYNLCWFVVASIALHPEINDIKSRVVDAIKLFFSAKIKFMNQHYKRDYEQRISKCQGPVSQNYVKLDKIPNEAELKPIANLITYDFETYEDKRDNIPEENYSQSSTVLAQLASLSVESAVVNDGQITTQYYDKRDDTSYGKSAQRTTNQQNN</sequence>
<proteinExistence type="predicted"/>
<protein>
    <submittedName>
        <fullName evidence="2">Uncharacterized protein</fullName>
    </submittedName>
</protein>
<evidence type="ECO:0000313" key="2">
    <source>
        <dbReference type="EMBL" id="KAA6369073.1"/>
    </source>
</evidence>
<gene>
    <name evidence="2" type="ORF">EZS28_035400</name>
</gene>
<dbReference type="AlphaFoldDB" id="A0A5J4UFW2"/>
<feature type="region of interest" description="Disordered" evidence="1">
    <location>
        <begin position="244"/>
        <end position="264"/>
    </location>
</feature>
<evidence type="ECO:0000313" key="3">
    <source>
        <dbReference type="Proteomes" id="UP000324800"/>
    </source>
</evidence>
<feature type="compositionally biased region" description="Polar residues" evidence="1">
    <location>
        <begin position="251"/>
        <end position="264"/>
    </location>
</feature>
<accession>A0A5J4UFW2</accession>
<dbReference type="EMBL" id="SNRW01016726">
    <property type="protein sequence ID" value="KAA6369073.1"/>
    <property type="molecule type" value="Genomic_DNA"/>
</dbReference>
<organism evidence="2 3">
    <name type="scientific">Streblomastix strix</name>
    <dbReference type="NCBI Taxonomy" id="222440"/>
    <lineage>
        <taxon>Eukaryota</taxon>
        <taxon>Metamonada</taxon>
        <taxon>Preaxostyla</taxon>
        <taxon>Oxymonadida</taxon>
        <taxon>Streblomastigidae</taxon>
        <taxon>Streblomastix</taxon>
    </lineage>
</organism>
<evidence type="ECO:0000256" key="1">
    <source>
        <dbReference type="SAM" id="MobiDB-lite"/>
    </source>
</evidence>
<name>A0A5J4UFW2_9EUKA</name>